<keyword evidence="4 6" id="KW-1133">Transmembrane helix</keyword>
<keyword evidence="5 6" id="KW-0472">Membrane</keyword>
<feature type="domain" description="ABC transporter family G" evidence="9">
    <location>
        <begin position="157"/>
        <end position="198"/>
    </location>
</feature>
<dbReference type="InterPro" id="IPR043926">
    <property type="entry name" value="ABCG_dom"/>
</dbReference>
<feature type="transmembrane region" description="Helical" evidence="6">
    <location>
        <begin position="434"/>
        <end position="453"/>
    </location>
</feature>
<dbReference type="InterPro" id="IPR027417">
    <property type="entry name" value="P-loop_NTPase"/>
</dbReference>
<dbReference type="AlphaFoldDB" id="A0A7S3LEU5"/>
<name>A0A7S3LEU5_9STRA</name>
<evidence type="ECO:0000256" key="4">
    <source>
        <dbReference type="ARBA" id="ARBA00022989"/>
    </source>
</evidence>
<evidence type="ECO:0000313" key="10">
    <source>
        <dbReference type="EMBL" id="CAE0420645.1"/>
    </source>
</evidence>
<proteinExistence type="predicted"/>
<dbReference type="GO" id="GO:0016887">
    <property type="term" value="F:ATP hydrolysis activity"/>
    <property type="evidence" value="ECO:0007669"/>
    <property type="project" value="InterPro"/>
</dbReference>
<evidence type="ECO:0000259" key="7">
    <source>
        <dbReference type="Pfam" id="PF00005"/>
    </source>
</evidence>
<evidence type="ECO:0000256" key="1">
    <source>
        <dbReference type="ARBA" id="ARBA00004141"/>
    </source>
</evidence>
<gene>
    <name evidence="10" type="ORF">ACOF00016_LOCUS17360</name>
</gene>
<dbReference type="Pfam" id="PF19055">
    <property type="entry name" value="ABC2_membrane_7"/>
    <property type="match status" value="1"/>
</dbReference>
<keyword evidence="3 6" id="KW-0812">Transmembrane</keyword>
<evidence type="ECO:0000256" key="3">
    <source>
        <dbReference type="ARBA" id="ARBA00022692"/>
    </source>
</evidence>
<dbReference type="InterPro" id="IPR003439">
    <property type="entry name" value="ABC_transporter-like_ATP-bd"/>
</dbReference>
<keyword evidence="2" id="KW-0813">Transport</keyword>
<protein>
    <recommendedName>
        <fullName evidence="11">ABC transporter domain-containing protein</fullName>
    </recommendedName>
</protein>
<feature type="transmembrane region" description="Helical" evidence="6">
    <location>
        <begin position="292"/>
        <end position="310"/>
    </location>
</feature>
<feature type="transmembrane region" description="Helical" evidence="6">
    <location>
        <begin position="405"/>
        <end position="427"/>
    </location>
</feature>
<feature type="domain" description="ABC-2 type transporter transmembrane" evidence="8">
    <location>
        <begin position="273"/>
        <end position="484"/>
    </location>
</feature>
<accession>A0A7S3LEU5</accession>
<dbReference type="InterPro" id="IPR013525">
    <property type="entry name" value="ABC2_TM"/>
</dbReference>
<dbReference type="Pfam" id="PF00005">
    <property type="entry name" value="ABC_tran"/>
    <property type="match status" value="1"/>
</dbReference>
<dbReference type="PANTHER" id="PTHR19241">
    <property type="entry name" value="ATP-BINDING CASSETTE TRANSPORTER"/>
    <property type="match status" value="1"/>
</dbReference>
<feature type="transmembrane region" description="Helical" evidence="6">
    <location>
        <begin position="537"/>
        <end position="559"/>
    </location>
</feature>
<reference evidence="10" key="1">
    <citation type="submission" date="2021-01" db="EMBL/GenBank/DDBJ databases">
        <authorList>
            <person name="Corre E."/>
            <person name="Pelletier E."/>
            <person name="Niang G."/>
            <person name="Scheremetjew M."/>
            <person name="Finn R."/>
            <person name="Kale V."/>
            <person name="Holt S."/>
            <person name="Cochrane G."/>
            <person name="Meng A."/>
            <person name="Brown T."/>
            <person name="Cohen L."/>
        </authorList>
    </citation>
    <scope>NUCLEOTIDE SEQUENCE</scope>
    <source>
        <strain evidence="10">CCMP127</strain>
    </source>
</reference>
<dbReference type="EMBL" id="HBIM01023464">
    <property type="protein sequence ID" value="CAE0420645.1"/>
    <property type="molecule type" value="Transcribed_RNA"/>
</dbReference>
<dbReference type="GO" id="GO:0005524">
    <property type="term" value="F:ATP binding"/>
    <property type="evidence" value="ECO:0007669"/>
    <property type="project" value="InterPro"/>
</dbReference>
<organism evidence="10">
    <name type="scientific">Amphora coffeiformis</name>
    <dbReference type="NCBI Taxonomy" id="265554"/>
    <lineage>
        <taxon>Eukaryota</taxon>
        <taxon>Sar</taxon>
        <taxon>Stramenopiles</taxon>
        <taxon>Ochrophyta</taxon>
        <taxon>Bacillariophyta</taxon>
        <taxon>Bacillariophyceae</taxon>
        <taxon>Bacillariophycidae</taxon>
        <taxon>Thalassiophysales</taxon>
        <taxon>Catenulaceae</taxon>
        <taxon>Amphora</taxon>
    </lineage>
</organism>
<dbReference type="GO" id="GO:0140359">
    <property type="term" value="F:ABC-type transporter activity"/>
    <property type="evidence" value="ECO:0007669"/>
    <property type="project" value="InterPro"/>
</dbReference>
<feature type="domain" description="ABC transporter" evidence="7">
    <location>
        <begin position="13"/>
        <end position="128"/>
    </location>
</feature>
<evidence type="ECO:0000259" key="8">
    <source>
        <dbReference type="Pfam" id="PF01061"/>
    </source>
</evidence>
<evidence type="ECO:0008006" key="11">
    <source>
        <dbReference type="Google" id="ProtNLM"/>
    </source>
</evidence>
<dbReference type="Pfam" id="PF01061">
    <property type="entry name" value="ABC2_membrane"/>
    <property type="match status" value="1"/>
</dbReference>
<feature type="transmembrane region" description="Helical" evidence="6">
    <location>
        <begin position="322"/>
        <end position="346"/>
    </location>
</feature>
<comment type="subcellular location">
    <subcellularLocation>
        <location evidence="1">Membrane</location>
        <topology evidence="1">Multi-pass membrane protein</topology>
    </subcellularLocation>
</comment>
<dbReference type="GO" id="GO:0016020">
    <property type="term" value="C:membrane"/>
    <property type="evidence" value="ECO:0007669"/>
    <property type="project" value="UniProtKB-SubCell"/>
</dbReference>
<dbReference type="SUPFAM" id="SSF52540">
    <property type="entry name" value="P-loop containing nucleoside triphosphate hydrolases"/>
    <property type="match status" value="1"/>
</dbReference>
<evidence type="ECO:0000256" key="2">
    <source>
        <dbReference type="ARBA" id="ARBA00022448"/>
    </source>
</evidence>
<evidence type="ECO:0000256" key="6">
    <source>
        <dbReference type="SAM" id="Phobius"/>
    </source>
</evidence>
<evidence type="ECO:0000259" key="9">
    <source>
        <dbReference type="Pfam" id="PF19055"/>
    </source>
</evidence>
<evidence type="ECO:0000256" key="5">
    <source>
        <dbReference type="ARBA" id="ARBA00023136"/>
    </source>
</evidence>
<dbReference type="Gene3D" id="3.40.50.300">
    <property type="entry name" value="P-loop containing nucleotide triphosphate hydrolases"/>
    <property type="match status" value="1"/>
</dbReference>
<sequence>MDVIALRKRSGTITGEVRVNGFPQDRTSFRRCSGYVEQFSVQSPELTVRETVLFSARLRLDRNVIESNEKVLAFADQVIESVELTELAGSLVGSDEGVGLSFEQKKRLSIAVELAASPSIVFLDEPTSGLDARSALLVVRLLRKISNEGRTVTATIHQPSSTIFGMFDDLLLLKRGGEVVYHGELGENCQSLVNYFESKGAPEIALGDNPANWMLRVITSESMGDLSQAYKESTQYTKLKQELEEAKASPSEELKIEFDSEFAASKSTRGLLIAQRLRTIYWRSPAYNLSRVMLSLMMAIILGSVFVIQYGKDVFTEVEIRARFSVVFLAFIIIGIMSMFSVLPVMTKIRDMYYRHSDSGMYDSRSIGIALVLAEKWFIVGSSMLFCVVFLAIADLGGSFQQLFWFWGFFALNSALYSYFGQLFVACVEPARTAIILCSVYIGLNNFFAGLIVRPQEMNTGFFMLPYSITPGRYVYEGMITSIFSNDDRLVEVVEGDLFYDFLVDNGYCQASSVGCEGTVSNYVEYFFGGEYQRDNILRNAIILGGILVLARILLWAALKYIRFSN</sequence>
<feature type="transmembrane region" description="Helical" evidence="6">
    <location>
        <begin position="367"/>
        <end position="393"/>
    </location>
</feature>